<sequence length="102" mass="11928">MQIKYNQVHSKTRVKIENCFGLLKGRWRRLKYITVYKIEKASNIIMACCALHNFCLINDDFAEALVDVDIDKVNGLQIPSRNDNRNIAVEKRNTIIIQFSER</sequence>
<evidence type="ECO:0000256" key="2">
    <source>
        <dbReference type="ARBA" id="ARBA00022723"/>
    </source>
</evidence>
<gene>
    <name evidence="4" type="ORF">ALC60_00848</name>
</gene>
<comment type="cofactor">
    <cofactor evidence="1">
        <name>a divalent metal cation</name>
        <dbReference type="ChEBI" id="CHEBI:60240"/>
    </cofactor>
</comment>
<feature type="domain" description="DDE Tnp4" evidence="3">
    <location>
        <begin position="2"/>
        <end position="53"/>
    </location>
</feature>
<dbReference type="Pfam" id="PF13359">
    <property type="entry name" value="DDE_Tnp_4"/>
    <property type="match status" value="1"/>
</dbReference>
<reference evidence="4 5" key="1">
    <citation type="submission" date="2015-09" db="EMBL/GenBank/DDBJ databases">
        <title>Trachymyrmex zeteki WGS genome.</title>
        <authorList>
            <person name="Nygaard S."/>
            <person name="Hu H."/>
            <person name="Boomsma J."/>
            <person name="Zhang G."/>
        </authorList>
    </citation>
    <scope>NUCLEOTIDE SEQUENCE [LARGE SCALE GENOMIC DNA]</scope>
    <source>
        <strain evidence="4">Tzet28-1</strain>
        <tissue evidence="4">Whole body</tissue>
    </source>
</reference>
<keyword evidence="2" id="KW-0479">Metal-binding</keyword>
<accession>A0A151XIJ1</accession>
<evidence type="ECO:0000256" key="1">
    <source>
        <dbReference type="ARBA" id="ARBA00001968"/>
    </source>
</evidence>
<keyword evidence="5" id="KW-1185">Reference proteome</keyword>
<dbReference type="GO" id="GO:0046872">
    <property type="term" value="F:metal ion binding"/>
    <property type="evidence" value="ECO:0007669"/>
    <property type="project" value="UniProtKB-KW"/>
</dbReference>
<evidence type="ECO:0000313" key="5">
    <source>
        <dbReference type="Proteomes" id="UP000075809"/>
    </source>
</evidence>
<evidence type="ECO:0000313" key="4">
    <source>
        <dbReference type="EMBL" id="KYQ60108.1"/>
    </source>
</evidence>
<dbReference type="EMBL" id="KQ982085">
    <property type="protein sequence ID" value="KYQ60108.1"/>
    <property type="molecule type" value="Genomic_DNA"/>
</dbReference>
<proteinExistence type="predicted"/>
<protein>
    <recommendedName>
        <fullName evidence="3">DDE Tnp4 domain-containing protein</fullName>
    </recommendedName>
</protein>
<organism evidence="4 5">
    <name type="scientific">Mycetomoellerius zeteki</name>
    <dbReference type="NCBI Taxonomy" id="64791"/>
    <lineage>
        <taxon>Eukaryota</taxon>
        <taxon>Metazoa</taxon>
        <taxon>Ecdysozoa</taxon>
        <taxon>Arthropoda</taxon>
        <taxon>Hexapoda</taxon>
        <taxon>Insecta</taxon>
        <taxon>Pterygota</taxon>
        <taxon>Neoptera</taxon>
        <taxon>Endopterygota</taxon>
        <taxon>Hymenoptera</taxon>
        <taxon>Apocrita</taxon>
        <taxon>Aculeata</taxon>
        <taxon>Formicoidea</taxon>
        <taxon>Formicidae</taxon>
        <taxon>Myrmicinae</taxon>
        <taxon>Mycetomoellerius</taxon>
    </lineage>
</organism>
<dbReference type="InterPro" id="IPR027806">
    <property type="entry name" value="HARBI1_dom"/>
</dbReference>
<dbReference type="STRING" id="64791.A0A151XIJ1"/>
<dbReference type="Proteomes" id="UP000075809">
    <property type="component" value="Unassembled WGS sequence"/>
</dbReference>
<dbReference type="AlphaFoldDB" id="A0A151XIJ1"/>
<name>A0A151XIJ1_9HYME</name>
<evidence type="ECO:0000259" key="3">
    <source>
        <dbReference type="Pfam" id="PF13359"/>
    </source>
</evidence>